<dbReference type="EMBL" id="CP013694">
    <property type="protein sequence ID" value="ALU29964.1"/>
    <property type="molecule type" value="Genomic_DNA"/>
</dbReference>
<protein>
    <submittedName>
        <fullName evidence="1">Uncharacterized protein</fullName>
    </submittedName>
</protein>
<dbReference type="AlphaFoldDB" id="A0A0U3HGP1"/>
<dbReference type="RefSeq" id="WP_015385723.1">
    <property type="nucleotide sequence ID" value="NZ_BHWZ01000005.1"/>
</dbReference>
<gene>
    <name evidence="1" type="ORF">ATY89_08470</name>
</gene>
<reference evidence="1 2" key="1">
    <citation type="submission" date="2015-12" db="EMBL/GenBank/DDBJ databases">
        <title>A stable core within a dynamic pangenome in Sulfolobus acidocaldarius.</title>
        <authorList>
            <person name="Anderson R."/>
            <person name="Kouris A."/>
            <person name="Seward C."/>
            <person name="Campbell K."/>
            <person name="Whitaker R."/>
        </authorList>
    </citation>
    <scope>NUCLEOTIDE SEQUENCE [LARGE SCALE GENOMIC DNA]</scope>
    <source>
        <strain evidence="1 2">GG12-C01-09</strain>
    </source>
</reference>
<evidence type="ECO:0000313" key="1">
    <source>
        <dbReference type="EMBL" id="ALU29964.1"/>
    </source>
</evidence>
<dbReference type="Proteomes" id="UP000065473">
    <property type="component" value="Chromosome"/>
</dbReference>
<organism evidence="1 2">
    <name type="scientific">Sulfolobus acidocaldarius</name>
    <dbReference type="NCBI Taxonomy" id="2285"/>
    <lineage>
        <taxon>Archaea</taxon>
        <taxon>Thermoproteota</taxon>
        <taxon>Thermoprotei</taxon>
        <taxon>Sulfolobales</taxon>
        <taxon>Sulfolobaceae</taxon>
        <taxon>Sulfolobus</taxon>
    </lineage>
</organism>
<accession>A0A0U3HGP1</accession>
<proteinExistence type="predicted"/>
<evidence type="ECO:0000313" key="2">
    <source>
        <dbReference type="Proteomes" id="UP000065473"/>
    </source>
</evidence>
<dbReference type="GeneID" id="14552430"/>
<sequence length="76" mass="8976">MKLTTNYVAHDLCFRSRKSLRRKGSVVYKGCKQITNWVRKKIKELSIPYSLFINLMDAHEPYSKEYVYEGKLSNNS</sequence>
<name>A0A0U3HGP1_9CREN</name>